<keyword evidence="3" id="KW-0732">Signal</keyword>
<dbReference type="EMBL" id="CP027850">
    <property type="protein sequence ID" value="AVQ01724.1"/>
    <property type="molecule type" value="Genomic_DNA"/>
</dbReference>
<dbReference type="RefSeq" id="WP_013078636.1">
    <property type="nucleotide sequence ID" value="NZ_CP027850.1"/>
</dbReference>
<dbReference type="Proteomes" id="UP000240527">
    <property type="component" value="Chromosome"/>
</dbReference>
<feature type="signal peptide" evidence="3">
    <location>
        <begin position="1"/>
        <end position="22"/>
    </location>
</feature>
<feature type="chain" id="PRO_5046176932" evidence="3">
    <location>
        <begin position="23"/>
        <end position="115"/>
    </location>
</feature>
<evidence type="ECO:0000313" key="5">
    <source>
        <dbReference type="Proteomes" id="UP000240527"/>
    </source>
</evidence>
<accession>A0ABN5ITU9</accession>
<reference evidence="4 5" key="1">
    <citation type="journal article" date="2015" name="Biotechnol. Bioeng.">
        <title>Genome sequence and phenotypic characterization of Caulobacter segnis.</title>
        <authorList>
            <person name="Patel S."/>
            <person name="Fletcher B."/>
            <person name="Scott D.C."/>
            <person name="Ely B."/>
        </authorList>
    </citation>
    <scope>NUCLEOTIDE SEQUENCE [LARGE SCALE GENOMIC DNA]</scope>
    <source>
        <strain evidence="4 5">TK0059</strain>
    </source>
</reference>
<gene>
    <name evidence="4" type="ORF">B7G68_07595</name>
</gene>
<organism evidence="4 5">
    <name type="scientific">Caulobacter segnis</name>
    <dbReference type="NCBI Taxonomy" id="88688"/>
    <lineage>
        <taxon>Bacteria</taxon>
        <taxon>Pseudomonadati</taxon>
        <taxon>Pseudomonadota</taxon>
        <taxon>Alphaproteobacteria</taxon>
        <taxon>Caulobacterales</taxon>
        <taxon>Caulobacteraceae</taxon>
        <taxon>Caulobacter</taxon>
    </lineage>
</organism>
<keyword evidence="2" id="KW-1133">Transmembrane helix</keyword>
<feature type="region of interest" description="Disordered" evidence="1">
    <location>
        <begin position="35"/>
        <end position="82"/>
    </location>
</feature>
<evidence type="ECO:0000313" key="4">
    <source>
        <dbReference type="EMBL" id="AVQ01724.1"/>
    </source>
</evidence>
<evidence type="ECO:0000256" key="2">
    <source>
        <dbReference type="SAM" id="Phobius"/>
    </source>
</evidence>
<sequence length="115" mass="11771">MRKRLALLAALAVGTSGGGAQASTADTQARLAAARPVATQAVTPPPPPVAPHKASGSREPMAAPPKTNLAAPEAPPPRAAPPRELGLILLAPALIALVAVVRWFARRRRSGSKRV</sequence>
<keyword evidence="2" id="KW-0812">Transmembrane</keyword>
<feature type="transmembrane region" description="Helical" evidence="2">
    <location>
        <begin position="85"/>
        <end position="105"/>
    </location>
</feature>
<protein>
    <submittedName>
        <fullName evidence="4">Uncharacterized protein</fullName>
    </submittedName>
</protein>
<keyword evidence="2" id="KW-0472">Membrane</keyword>
<proteinExistence type="predicted"/>
<evidence type="ECO:0000256" key="1">
    <source>
        <dbReference type="SAM" id="MobiDB-lite"/>
    </source>
</evidence>
<evidence type="ECO:0000256" key="3">
    <source>
        <dbReference type="SAM" id="SignalP"/>
    </source>
</evidence>
<name>A0ABN5ITU9_9CAUL</name>
<keyword evidence="5" id="KW-1185">Reference proteome</keyword>